<feature type="compositionally biased region" description="Polar residues" evidence="1">
    <location>
        <begin position="200"/>
        <end position="214"/>
    </location>
</feature>
<reference evidence="4" key="1">
    <citation type="journal article" date="2012" name="Science">
        <title>The Paleozoic origin of enzymatic lignin decomposition reconstructed from 31 fungal genomes.</title>
        <authorList>
            <person name="Floudas D."/>
            <person name="Binder M."/>
            <person name="Riley R."/>
            <person name="Barry K."/>
            <person name="Blanchette R.A."/>
            <person name="Henrissat B."/>
            <person name="Martinez A.T."/>
            <person name="Otillar R."/>
            <person name="Spatafora J.W."/>
            <person name="Yadav J.S."/>
            <person name="Aerts A."/>
            <person name="Benoit I."/>
            <person name="Boyd A."/>
            <person name="Carlson A."/>
            <person name="Copeland A."/>
            <person name="Coutinho P.M."/>
            <person name="de Vries R.P."/>
            <person name="Ferreira P."/>
            <person name="Findley K."/>
            <person name="Foster B."/>
            <person name="Gaskell J."/>
            <person name="Glotzer D."/>
            <person name="Gorecki P."/>
            <person name="Heitman J."/>
            <person name="Hesse C."/>
            <person name="Hori C."/>
            <person name="Igarashi K."/>
            <person name="Jurgens J.A."/>
            <person name="Kallen N."/>
            <person name="Kersten P."/>
            <person name="Kohler A."/>
            <person name="Kuees U."/>
            <person name="Kumar T.K.A."/>
            <person name="Kuo A."/>
            <person name="LaButti K."/>
            <person name="Larrondo L.F."/>
            <person name="Lindquist E."/>
            <person name="Ling A."/>
            <person name="Lombard V."/>
            <person name="Lucas S."/>
            <person name="Lundell T."/>
            <person name="Martin R."/>
            <person name="McLaughlin D.J."/>
            <person name="Morgenstern I."/>
            <person name="Morin E."/>
            <person name="Murat C."/>
            <person name="Nagy L.G."/>
            <person name="Nolan M."/>
            <person name="Ohm R.A."/>
            <person name="Patyshakuliyeva A."/>
            <person name="Rokas A."/>
            <person name="Ruiz-Duenas F.J."/>
            <person name="Sabat G."/>
            <person name="Salamov A."/>
            <person name="Samejima M."/>
            <person name="Schmutz J."/>
            <person name="Slot J.C."/>
            <person name="St John F."/>
            <person name="Stenlid J."/>
            <person name="Sun H."/>
            <person name="Sun S."/>
            <person name="Syed K."/>
            <person name="Tsang A."/>
            <person name="Wiebenga A."/>
            <person name="Young D."/>
            <person name="Pisabarro A."/>
            <person name="Eastwood D.C."/>
            <person name="Martin F."/>
            <person name="Cullen D."/>
            <person name="Grigoriev I.V."/>
            <person name="Hibbett D.S."/>
        </authorList>
    </citation>
    <scope>NUCLEOTIDE SEQUENCE [LARGE SCALE GENOMIC DNA]</scope>
    <source>
        <strain evidence="4">TFB10046</strain>
    </source>
</reference>
<feature type="region of interest" description="Disordered" evidence="1">
    <location>
        <begin position="169"/>
        <end position="257"/>
    </location>
</feature>
<keyword evidence="2" id="KW-1133">Transmembrane helix</keyword>
<keyword evidence="2" id="KW-0812">Transmembrane</keyword>
<dbReference type="EMBL" id="JH687833">
    <property type="protein sequence ID" value="EJD37891.1"/>
    <property type="molecule type" value="Genomic_DNA"/>
</dbReference>
<name>J0DBA6_AURST</name>
<evidence type="ECO:0000313" key="3">
    <source>
        <dbReference type="EMBL" id="EJD37891.1"/>
    </source>
</evidence>
<feature type="compositionally biased region" description="Polar residues" evidence="1">
    <location>
        <begin position="231"/>
        <end position="242"/>
    </location>
</feature>
<accession>J0DBA6</accession>
<dbReference type="KEGG" id="adl:AURDEDRAFT_129174"/>
<keyword evidence="2" id="KW-0472">Membrane</keyword>
<dbReference type="InParanoid" id="J0DBA6"/>
<dbReference type="AlphaFoldDB" id="J0DBA6"/>
<gene>
    <name evidence="3" type="ORF">AURDEDRAFT_129174</name>
</gene>
<evidence type="ECO:0000256" key="2">
    <source>
        <dbReference type="SAM" id="Phobius"/>
    </source>
</evidence>
<organism evidence="3 4">
    <name type="scientific">Auricularia subglabra (strain TFB-10046 / SS5)</name>
    <name type="common">White-rot fungus</name>
    <name type="synonym">Auricularia delicata (strain TFB10046)</name>
    <dbReference type="NCBI Taxonomy" id="717982"/>
    <lineage>
        <taxon>Eukaryota</taxon>
        <taxon>Fungi</taxon>
        <taxon>Dikarya</taxon>
        <taxon>Basidiomycota</taxon>
        <taxon>Agaricomycotina</taxon>
        <taxon>Agaricomycetes</taxon>
        <taxon>Auriculariales</taxon>
        <taxon>Auriculariaceae</taxon>
        <taxon>Auricularia</taxon>
    </lineage>
</organism>
<dbReference type="Proteomes" id="UP000006514">
    <property type="component" value="Unassembled WGS sequence"/>
</dbReference>
<keyword evidence="4" id="KW-1185">Reference proteome</keyword>
<proteinExistence type="predicted"/>
<feature type="compositionally biased region" description="Low complexity" evidence="1">
    <location>
        <begin position="215"/>
        <end position="230"/>
    </location>
</feature>
<protein>
    <submittedName>
        <fullName evidence="3">Uncharacterized protein</fullName>
    </submittedName>
</protein>
<evidence type="ECO:0000313" key="4">
    <source>
        <dbReference type="Proteomes" id="UP000006514"/>
    </source>
</evidence>
<evidence type="ECO:0000256" key="1">
    <source>
        <dbReference type="SAM" id="MobiDB-lite"/>
    </source>
</evidence>
<feature type="transmembrane region" description="Helical" evidence="2">
    <location>
        <begin position="263"/>
        <end position="285"/>
    </location>
</feature>
<sequence>MAARATPSIVRKTFLDLGNYQVVPHNDRRITYSAVSSGDHSLCMRLPPPCTNQWWLEPNTNIGVLPSVNDQHVSLGPSVHLTFVISGASTLLILGHADGLAQNGLAVELDRVTVVSTPISLTEAVSGVIQKVRLKPSPTGEVKVAYTGKGSLGVVGLAIDNGGEILSSLPVSAPGDRPQSTSRASDGLPYTPVVTPTPRPQDSLSTGSSPGTAVSPQGPSGTASSTTGTPDTISVEPSTSPPGNRHPENTPLHDSSPGLGKSGLAGVIAGAVCAAIILVLAGYYLRRRLVEKRPAKSRYHRAPVEPYALYPSGEGSRITADKHRHAVEAKITPTFNVDDGAAADAAQPATSPALEANVAQDTSRSLARPDVPAGQWMLIEFILRHCRHSVVPNVTIYNLGSDSGGPGPEDANYGVWIKSEHPVPTVSDVGSLPEHLHLRHPTGRVTALAEPEVTRKRTASVRQVTPSQRQ</sequence>